<dbReference type="InterPro" id="IPR013783">
    <property type="entry name" value="Ig-like_fold"/>
</dbReference>
<name>A0A0M3JR90_ANISI</name>
<feature type="domain" description="Ig-like" evidence="5">
    <location>
        <begin position="32"/>
        <end position="122"/>
    </location>
</feature>
<dbReference type="Gene3D" id="2.60.40.10">
    <property type="entry name" value="Immunoglobulins"/>
    <property type="match status" value="2"/>
</dbReference>
<keyword evidence="2" id="KW-1015">Disulfide bond</keyword>
<accession>A0A0M3JR90</accession>
<dbReference type="PANTHER" id="PTHR45080:SF8">
    <property type="entry name" value="IG-LIKE DOMAIN-CONTAINING PROTEIN"/>
    <property type="match status" value="1"/>
</dbReference>
<reference evidence="8" key="1">
    <citation type="submission" date="2017-02" db="UniProtKB">
        <authorList>
            <consortium name="WormBaseParasite"/>
        </authorList>
    </citation>
    <scope>IDENTIFICATION</scope>
</reference>
<dbReference type="InterPro" id="IPR050958">
    <property type="entry name" value="Cell_Adh-Cytoskel_Orgn"/>
</dbReference>
<evidence type="ECO:0000256" key="1">
    <source>
        <dbReference type="ARBA" id="ARBA00022729"/>
    </source>
</evidence>
<dbReference type="WBParaSite" id="ASIM_0001022901-mRNA-1">
    <property type="protein sequence ID" value="ASIM_0001022901-mRNA-1"/>
    <property type="gene ID" value="ASIM_0001022901"/>
</dbReference>
<dbReference type="Pfam" id="PF13927">
    <property type="entry name" value="Ig_3"/>
    <property type="match status" value="1"/>
</dbReference>
<dbReference type="InterPro" id="IPR003598">
    <property type="entry name" value="Ig_sub2"/>
</dbReference>
<dbReference type="CDD" id="cd00096">
    <property type="entry name" value="Ig"/>
    <property type="match status" value="1"/>
</dbReference>
<gene>
    <name evidence="6" type="ORF">ASIM_LOCUS9960</name>
</gene>
<dbReference type="OrthoDB" id="5969272at2759"/>
<feature type="signal peptide" evidence="4">
    <location>
        <begin position="1"/>
        <end position="28"/>
    </location>
</feature>
<evidence type="ECO:0000256" key="3">
    <source>
        <dbReference type="ARBA" id="ARBA00023319"/>
    </source>
</evidence>
<evidence type="ECO:0000313" key="7">
    <source>
        <dbReference type="Proteomes" id="UP000267096"/>
    </source>
</evidence>
<evidence type="ECO:0000256" key="2">
    <source>
        <dbReference type="ARBA" id="ARBA00023157"/>
    </source>
</evidence>
<feature type="chain" id="PRO_5043120928" evidence="4">
    <location>
        <begin position="29"/>
        <end position="252"/>
    </location>
</feature>
<evidence type="ECO:0000256" key="4">
    <source>
        <dbReference type="SAM" id="SignalP"/>
    </source>
</evidence>
<evidence type="ECO:0000259" key="5">
    <source>
        <dbReference type="PROSITE" id="PS50835"/>
    </source>
</evidence>
<dbReference type="SMART" id="SM00409">
    <property type="entry name" value="IG"/>
    <property type="match status" value="2"/>
</dbReference>
<evidence type="ECO:0000313" key="8">
    <source>
        <dbReference type="WBParaSite" id="ASIM_0001022901-mRNA-1"/>
    </source>
</evidence>
<dbReference type="EMBL" id="UYRR01030978">
    <property type="protein sequence ID" value="VDK42108.1"/>
    <property type="molecule type" value="Genomic_DNA"/>
</dbReference>
<evidence type="ECO:0000313" key="6">
    <source>
        <dbReference type="EMBL" id="VDK42108.1"/>
    </source>
</evidence>
<protein>
    <submittedName>
        <fullName evidence="8">Ig-like domain-containing protein</fullName>
    </submittedName>
</protein>
<proteinExistence type="predicted"/>
<feature type="domain" description="Ig-like" evidence="5">
    <location>
        <begin position="131"/>
        <end position="221"/>
    </location>
</feature>
<reference evidence="6 7" key="2">
    <citation type="submission" date="2018-11" db="EMBL/GenBank/DDBJ databases">
        <authorList>
            <consortium name="Pathogen Informatics"/>
        </authorList>
    </citation>
    <scope>NUCLEOTIDE SEQUENCE [LARGE SCALE GENOMIC DNA]</scope>
</reference>
<dbReference type="InterPro" id="IPR007110">
    <property type="entry name" value="Ig-like_dom"/>
</dbReference>
<dbReference type="InterPro" id="IPR003599">
    <property type="entry name" value="Ig_sub"/>
</dbReference>
<keyword evidence="3" id="KW-0393">Immunoglobulin domain</keyword>
<dbReference type="InterPro" id="IPR036179">
    <property type="entry name" value="Ig-like_dom_sf"/>
</dbReference>
<keyword evidence="1 4" id="KW-0732">Signal</keyword>
<dbReference type="PROSITE" id="PS50835">
    <property type="entry name" value="IG_LIKE"/>
    <property type="match status" value="2"/>
</dbReference>
<dbReference type="GO" id="GO:0007156">
    <property type="term" value="P:homophilic cell adhesion via plasma membrane adhesion molecules"/>
    <property type="evidence" value="ECO:0007669"/>
    <property type="project" value="TreeGrafter"/>
</dbReference>
<keyword evidence="7" id="KW-1185">Reference proteome</keyword>
<dbReference type="Pfam" id="PF26428">
    <property type="entry name" value="Zwei_Ig_N"/>
    <property type="match status" value="1"/>
</dbReference>
<dbReference type="Proteomes" id="UP000267096">
    <property type="component" value="Unassembled WGS sequence"/>
</dbReference>
<dbReference type="SUPFAM" id="SSF48726">
    <property type="entry name" value="Immunoglobulin"/>
    <property type="match status" value="2"/>
</dbReference>
<organism evidence="8">
    <name type="scientific">Anisakis simplex</name>
    <name type="common">Herring worm</name>
    <dbReference type="NCBI Taxonomy" id="6269"/>
    <lineage>
        <taxon>Eukaryota</taxon>
        <taxon>Metazoa</taxon>
        <taxon>Ecdysozoa</taxon>
        <taxon>Nematoda</taxon>
        <taxon>Chromadorea</taxon>
        <taxon>Rhabditida</taxon>
        <taxon>Spirurina</taxon>
        <taxon>Ascaridomorpha</taxon>
        <taxon>Ascaridoidea</taxon>
        <taxon>Anisakidae</taxon>
        <taxon>Anisakis</taxon>
        <taxon>Anisakis simplex complex</taxon>
    </lineage>
</organism>
<dbReference type="InterPro" id="IPR058814">
    <property type="entry name" value="ZIG1/7_N"/>
</dbReference>
<dbReference type="SMART" id="SM00408">
    <property type="entry name" value="IGc2"/>
    <property type="match status" value="1"/>
</dbReference>
<dbReference type="AlphaFoldDB" id="A0A0M3JR90"/>
<dbReference type="PANTHER" id="PTHR45080">
    <property type="entry name" value="CONTACTIN 5"/>
    <property type="match status" value="1"/>
</dbReference>
<dbReference type="GO" id="GO:0005886">
    <property type="term" value="C:plasma membrane"/>
    <property type="evidence" value="ECO:0007669"/>
    <property type="project" value="TreeGrafter"/>
</dbReference>
<sequence>MLVKNSGCLLVVLVGVYLFDSFVDSAQAKGNPHAVIVVKSGRTSKFHPLRSVDNLTLWCQAEERGSALRIKSAKFIRKKDGTALTATLSDDGKRASYYLGEATVNEAGNYTCKLTTTSGQVSGNHQVFVRPVLVASESDRLDSVENDAFRFDGLGVTAVLGRNINLTCPVIAFPSARFAWSKDGKSLVDDGEHIRFGSDGILQLFKVTDEDRGVYECTAKNEFPVNGHNQINQVILLRRLRLKSNVFTAVVR</sequence>